<dbReference type="KEGG" id="cme:CYME_CMB092C"/>
<dbReference type="Pfam" id="PF21680">
    <property type="entry name" value="GIDA_C_1st"/>
    <property type="match status" value="1"/>
</dbReference>
<evidence type="ECO:0000256" key="3">
    <source>
        <dbReference type="ARBA" id="ARBA00022630"/>
    </source>
</evidence>
<dbReference type="GO" id="GO:0030488">
    <property type="term" value="P:tRNA methylation"/>
    <property type="evidence" value="ECO:0007669"/>
    <property type="project" value="TreeGrafter"/>
</dbReference>
<reference evidence="7 8" key="2">
    <citation type="journal article" date="2007" name="BMC Biol.">
        <title>A 100%-complete sequence reveals unusually simple genomic features in the hot-spring red alga Cyanidioschyzon merolae.</title>
        <authorList>
            <person name="Nozaki H."/>
            <person name="Takano H."/>
            <person name="Misumi O."/>
            <person name="Terasawa K."/>
            <person name="Matsuzaki M."/>
            <person name="Maruyama S."/>
            <person name="Nishida K."/>
            <person name="Yagisawa F."/>
            <person name="Yoshida Y."/>
            <person name="Fujiwara T."/>
            <person name="Takio S."/>
            <person name="Tamura K."/>
            <person name="Chung S.J."/>
            <person name="Nakamura S."/>
            <person name="Kuroiwa H."/>
            <person name="Tanaka K."/>
            <person name="Sato N."/>
            <person name="Kuroiwa T."/>
        </authorList>
    </citation>
    <scope>NUCLEOTIDE SEQUENCE [LARGE SCALE GENOMIC DNA]</scope>
    <source>
        <strain evidence="7 8">10D</strain>
    </source>
</reference>
<dbReference type="InterPro" id="IPR036188">
    <property type="entry name" value="FAD/NAD-bd_sf"/>
</dbReference>
<comment type="cofactor">
    <cofactor evidence="1">
        <name>FAD</name>
        <dbReference type="ChEBI" id="CHEBI:57692"/>
    </cofactor>
</comment>
<evidence type="ECO:0000313" key="8">
    <source>
        <dbReference type="Proteomes" id="UP000007014"/>
    </source>
</evidence>
<dbReference type="InterPro" id="IPR044920">
    <property type="entry name" value="MnmG_C_subdom_sf"/>
</dbReference>
<feature type="compositionally biased region" description="Polar residues" evidence="5">
    <location>
        <begin position="236"/>
        <end position="246"/>
    </location>
</feature>
<feature type="domain" description="tRNA uridine 5-carboxymethylaminomethyl modification enzyme C-terminal subdomain" evidence="6">
    <location>
        <begin position="639"/>
        <end position="709"/>
    </location>
</feature>
<accession>M1V6G4</accession>
<keyword evidence="3" id="KW-0285">Flavoprotein</keyword>
<evidence type="ECO:0000313" key="7">
    <source>
        <dbReference type="EMBL" id="BAM78904.1"/>
    </source>
</evidence>
<dbReference type="InterPro" id="IPR040131">
    <property type="entry name" value="MnmG_N"/>
</dbReference>
<dbReference type="InterPro" id="IPR047001">
    <property type="entry name" value="MnmG_C_subdom"/>
</dbReference>
<dbReference type="Gramene" id="CMB092CT">
    <property type="protein sequence ID" value="CMB092CT"/>
    <property type="gene ID" value="CMB092C"/>
</dbReference>
<dbReference type="HOGENOM" id="CLU_007831_2_2_1"/>
<dbReference type="PANTHER" id="PTHR11806">
    <property type="entry name" value="GLUCOSE INHIBITED DIVISION PROTEIN A"/>
    <property type="match status" value="1"/>
</dbReference>
<dbReference type="GO" id="GO:0050660">
    <property type="term" value="F:flavin adenine dinucleotide binding"/>
    <property type="evidence" value="ECO:0007669"/>
    <property type="project" value="InterPro"/>
</dbReference>
<dbReference type="OMA" id="CNPAMGG"/>
<sequence>MQQVIPGAVPGRQWLLALRRHSRALFRCWSSRCGRVYDVIVIGGGHAGTEAAAAAARKGARTALLSPRLDRIGVMSCNPSIGGVGKGHMVREMDALGGLMGRASDESCMQTRVLNQSRGPATRAPRHQCDRRLYRLAIQRALQQLTETNLTLIETAVQDLDIERLQPSSAHATEPAWRCRGVICADGSMIRATAVVLTTGTFLNGLMYLGADKTVAGGRLGEDSRSDQMFMGSGELHQSTGASTSEASRRVSVNDARGSLSQLGHTLANVLQLRMGRLKTGTPPRLDASTVRLDGLERQDSDPALPRFQFMPPEPCHLEALVARLQPCYRTATRPETHELVREATEAGLSPQYRGGGRGPRYCPSLEAKVQRFAQRDAHPVWLEPEYTPQSAALENLPQNIIYPNGISMALPPDVQQRILRTIPGLEQARILRYGYAVEYDYVDPRQLRGPTLELRCCEGLYLAGQINGTTGYEEAAAQGLVAGANAAAKAGFGNALLLSRGDAYIGVLIDDLLRTGVTEPYRMLTVRSEYRLHLRADNADLRLTPIGIECGLVGPAQTKYFEKKRERLEDALQQLSRIRYSAADWKKRVPESLAAVLGADGRVYSALEMLAHPGIQLVNLRLPVMIDSDLHDVIEAQCLYRQYLARQESQAMRLRRDEALSLRGVVFADMPSLSAEAKEKLQQRQPATLGEAARIEGITPTALLLLQAQALRNARESSSTSP</sequence>
<reference evidence="7 8" key="1">
    <citation type="journal article" date="2004" name="Nature">
        <title>Genome sequence of the ultrasmall unicellular red alga Cyanidioschyzon merolae 10D.</title>
        <authorList>
            <person name="Matsuzaki M."/>
            <person name="Misumi O."/>
            <person name="Shin-i T."/>
            <person name="Maruyama S."/>
            <person name="Takahara M."/>
            <person name="Miyagishima S."/>
            <person name="Mori T."/>
            <person name="Nishida K."/>
            <person name="Yagisawa F."/>
            <person name="Nishida K."/>
            <person name="Yoshida Y."/>
            <person name="Nishimura Y."/>
            <person name="Nakao S."/>
            <person name="Kobayashi T."/>
            <person name="Momoyama Y."/>
            <person name="Higashiyama T."/>
            <person name="Minoda A."/>
            <person name="Sano M."/>
            <person name="Nomoto H."/>
            <person name="Oishi K."/>
            <person name="Hayashi H."/>
            <person name="Ohta F."/>
            <person name="Nishizaka S."/>
            <person name="Haga S."/>
            <person name="Miura S."/>
            <person name="Morishita T."/>
            <person name="Kabeya Y."/>
            <person name="Terasawa K."/>
            <person name="Suzuki Y."/>
            <person name="Ishii Y."/>
            <person name="Asakawa S."/>
            <person name="Takano H."/>
            <person name="Ohta N."/>
            <person name="Kuroiwa H."/>
            <person name="Tanaka K."/>
            <person name="Shimizu N."/>
            <person name="Sugano S."/>
            <person name="Sato N."/>
            <person name="Nozaki H."/>
            <person name="Ogasawara N."/>
            <person name="Kohara Y."/>
            <person name="Kuroiwa T."/>
        </authorList>
    </citation>
    <scope>NUCLEOTIDE SEQUENCE [LARGE SCALE GENOMIC DNA]</scope>
    <source>
        <strain evidence="7 8">10D</strain>
    </source>
</reference>
<dbReference type="Pfam" id="PF13932">
    <property type="entry name" value="SAM_GIDA_C"/>
    <property type="match status" value="1"/>
</dbReference>
<dbReference type="GO" id="GO:0005829">
    <property type="term" value="C:cytosol"/>
    <property type="evidence" value="ECO:0007669"/>
    <property type="project" value="TreeGrafter"/>
</dbReference>
<keyword evidence="8" id="KW-1185">Reference proteome</keyword>
<dbReference type="InterPro" id="IPR026904">
    <property type="entry name" value="MnmG_C"/>
</dbReference>
<organism evidence="7 8">
    <name type="scientific">Cyanidioschyzon merolae (strain NIES-3377 / 10D)</name>
    <name type="common">Unicellular red alga</name>
    <dbReference type="NCBI Taxonomy" id="280699"/>
    <lineage>
        <taxon>Eukaryota</taxon>
        <taxon>Rhodophyta</taxon>
        <taxon>Bangiophyceae</taxon>
        <taxon>Cyanidiales</taxon>
        <taxon>Cyanidiaceae</taxon>
        <taxon>Cyanidioschyzon</taxon>
    </lineage>
</organism>
<dbReference type="GO" id="GO:0002098">
    <property type="term" value="P:tRNA wobble uridine modification"/>
    <property type="evidence" value="ECO:0007669"/>
    <property type="project" value="TreeGrafter"/>
</dbReference>
<dbReference type="Gene3D" id="1.10.150.570">
    <property type="entry name" value="GidA associated domain, C-terminal subdomain"/>
    <property type="match status" value="1"/>
</dbReference>
<name>M1V6G4_CYAM1</name>
<dbReference type="AlphaFoldDB" id="M1V6G4"/>
<dbReference type="InterPro" id="IPR020595">
    <property type="entry name" value="MnmG-rel_CS"/>
</dbReference>
<dbReference type="Gene3D" id="2.40.30.260">
    <property type="match status" value="1"/>
</dbReference>
<gene>
    <name evidence="7" type="ORF">CYME_CMB092C</name>
</gene>
<dbReference type="RefSeq" id="XP_005535190.1">
    <property type="nucleotide sequence ID" value="XM_005535133.1"/>
</dbReference>
<keyword evidence="7" id="KW-0489">Methyltransferase</keyword>
<keyword evidence="4" id="KW-0274">FAD</keyword>
<feature type="region of interest" description="Disordered" evidence="5">
    <location>
        <begin position="220"/>
        <end position="248"/>
    </location>
</feature>
<evidence type="ECO:0000256" key="2">
    <source>
        <dbReference type="ARBA" id="ARBA00007653"/>
    </source>
</evidence>
<dbReference type="STRING" id="280699.M1V6G4"/>
<dbReference type="eggNOG" id="KOG2311">
    <property type="taxonomic scope" value="Eukaryota"/>
</dbReference>
<dbReference type="Gene3D" id="3.50.50.60">
    <property type="entry name" value="FAD/NAD(P)-binding domain"/>
    <property type="match status" value="2"/>
</dbReference>
<dbReference type="PANTHER" id="PTHR11806:SF0">
    <property type="entry name" value="PROTEIN MTO1 HOMOLOG, MITOCHONDRIAL"/>
    <property type="match status" value="1"/>
</dbReference>
<dbReference type="PROSITE" id="PS01280">
    <property type="entry name" value="GIDA_1"/>
    <property type="match status" value="1"/>
</dbReference>
<dbReference type="GO" id="GO:0008168">
    <property type="term" value="F:methyltransferase activity"/>
    <property type="evidence" value="ECO:0007669"/>
    <property type="project" value="UniProtKB-KW"/>
</dbReference>
<comment type="similarity">
    <text evidence="2">Belongs to the MnmG family.</text>
</comment>
<protein>
    <submittedName>
        <fullName evidence="7">Flavin-dependent tRNA:m5U methyltransferase trmFO</fullName>
    </submittedName>
</protein>
<evidence type="ECO:0000256" key="4">
    <source>
        <dbReference type="ARBA" id="ARBA00022827"/>
    </source>
</evidence>
<dbReference type="SUPFAM" id="SSF51905">
    <property type="entry name" value="FAD/NAD(P)-binding domain"/>
    <property type="match status" value="1"/>
</dbReference>
<evidence type="ECO:0000259" key="6">
    <source>
        <dbReference type="SMART" id="SM01228"/>
    </source>
</evidence>
<dbReference type="InterPro" id="IPR049312">
    <property type="entry name" value="GIDA_C_N"/>
</dbReference>
<dbReference type="SMART" id="SM01228">
    <property type="entry name" value="GIDA_assoc_3"/>
    <property type="match status" value="1"/>
</dbReference>
<proteinExistence type="inferred from homology"/>
<dbReference type="Pfam" id="PF01134">
    <property type="entry name" value="GIDA"/>
    <property type="match status" value="2"/>
</dbReference>
<dbReference type="EMBL" id="AP006484">
    <property type="protein sequence ID" value="BAM78904.1"/>
    <property type="molecule type" value="Genomic_DNA"/>
</dbReference>
<dbReference type="OrthoDB" id="3329at2759"/>
<dbReference type="PROSITE" id="PS01281">
    <property type="entry name" value="GIDA_2"/>
    <property type="match status" value="1"/>
</dbReference>
<evidence type="ECO:0000256" key="5">
    <source>
        <dbReference type="SAM" id="MobiDB-lite"/>
    </source>
</evidence>
<dbReference type="InterPro" id="IPR002218">
    <property type="entry name" value="MnmG-rel"/>
</dbReference>
<evidence type="ECO:0000256" key="1">
    <source>
        <dbReference type="ARBA" id="ARBA00001974"/>
    </source>
</evidence>
<dbReference type="Proteomes" id="UP000007014">
    <property type="component" value="Chromosome 2"/>
</dbReference>
<keyword evidence="7" id="KW-0808">Transferase</keyword>
<dbReference type="FunFam" id="3.50.50.60:FF:000002">
    <property type="entry name" value="tRNA uridine 5-carboxymethylaminomethyl modification enzyme MnmG"/>
    <property type="match status" value="1"/>
</dbReference>
<dbReference type="GeneID" id="16992298"/>